<keyword evidence="3" id="KW-1185">Reference proteome</keyword>
<accession>A0ABT5PPP9</accession>
<dbReference type="EMBL" id="JAMDGS010000010">
    <property type="protein sequence ID" value="MDD1125907.1"/>
    <property type="molecule type" value="Genomic_DNA"/>
</dbReference>
<evidence type="ECO:0000313" key="3">
    <source>
        <dbReference type="Proteomes" id="UP001150531"/>
    </source>
</evidence>
<organism evidence="2 3">
    <name type="scientific">Pseudomonas aphyarum</name>
    <dbReference type="NCBI Taxonomy" id="2942629"/>
    <lineage>
        <taxon>Bacteria</taxon>
        <taxon>Pseudomonadati</taxon>
        <taxon>Pseudomonadota</taxon>
        <taxon>Gammaproteobacteria</taxon>
        <taxon>Pseudomonadales</taxon>
        <taxon>Pseudomonadaceae</taxon>
        <taxon>Pseudomonas</taxon>
    </lineage>
</organism>
<reference evidence="2" key="1">
    <citation type="submission" date="2022-05" db="EMBL/GenBank/DDBJ databases">
        <title>Novel Pseudomonas spp. Isolated from a Rainbow Trout Aquaculture Facility.</title>
        <authorList>
            <person name="Testerman T."/>
            <person name="Graf J."/>
        </authorList>
    </citation>
    <scope>NUCLEOTIDE SEQUENCE</scope>
    <source>
        <strain evidence="2">ID386</strain>
    </source>
</reference>
<evidence type="ECO:0000256" key="1">
    <source>
        <dbReference type="SAM" id="MobiDB-lite"/>
    </source>
</evidence>
<proteinExistence type="predicted"/>
<name>A0ABT5PPP9_9PSED</name>
<evidence type="ECO:0000313" key="2">
    <source>
        <dbReference type="EMBL" id="MDD1125907.1"/>
    </source>
</evidence>
<comment type="caution">
    <text evidence="2">The sequence shown here is derived from an EMBL/GenBank/DDBJ whole genome shotgun (WGS) entry which is preliminary data.</text>
</comment>
<dbReference type="RefSeq" id="WP_273899509.1">
    <property type="nucleotide sequence ID" value="NZ_JAMDGS010000010.1"/>
</dbReference>
<sequence length="60" mass="6689">MERLIRAADEGDGEGATEPPPTDLDQVSLEPEDKDPQDIDETTSKQMPLHVVWNGLMLEQ</sequence>
<feature type="compositionally biased region" description="Acidic residues" evidence="1">
    <location>
        <begin position="30"/>
        <end position="41"/>
    </location>
</feature>
<gene>
    <name evidence="2" type="ORF">M5G18_15045</name>
</gene>
<feature type="region of interest" description="Disordered" evidence="1">
    <location>
        <begin position="1"/>
        <end position="46"/>
    </location>
</feature>
<dbReference type="Proteomes" id="UP001150531">
    <property type="component" value="Unassembled WGS sequence"/>
</dbReference>
<protein>
    <submittedName>
        <fullName evidence="2">Uncharacterized protein</fullName>
    </submittedName>
</protein>